<dbReference type="Proteomes" id="UP000245667">
    <property type="component" value="Unassembled WGS sequence"/>
</dbReference>
<comment type="caution">
    <text evidence="2">The sequence shown here is derived from an EMBL/GenBank/DDBJ whole genome shotgun (WGS) entry which is preliminary data.</text>
</comment>
<reference evidence="1 4" key="2">
    <citation type="submission" date="2020-07" db="EMBL/GenBank/DDBJ databases">
        <title>The draft genome sequence of Maribacter polysiphoniae KCTC 22021.</title>
        <authorList>
            <person name="Mu L."/>
        </authorList>
    </citation>
    <scope>NUCLEOTIDE SEQUENCE [LARGE SCALE GENOMIC DNA]</scope>
    <source>
        <strain evidence="1 4">KCTC 22021</strain>
    </source>
</reference>
<protein>
    <submittedName>
        <fullName evidence="1">Chaperone modulator CbpM</fullName>
    </submittedName>
    <submittedName>
        <fullName evidence="2">MerR-like DNA binding protein</fullName>
    </submittedName>
</protein>
<dbReference type="Proteomes" id="UP000651837">
    <property type="component" value="Unassembled WGS sequence"/>
</dbReference>
<dbReference type="EMBL" id="QGGQ01000004">
    <property type="protein sequence ID" value="PWK23720.1"/>
    <property type="molecule type" value="Genomic_DNA"/>
</dbReference>
<keyword evidence="4" id="KW-1185">Reference proteome</keyword>
<accession>A0A316ELA5</accession>
<evidence type="ECO:0000313" key="2">
    <source>
        <dbReference type="EMBL" id="PWK23720.1"/>
    </source>
</evidence>
<sequence>MEQYNYIDVKEFCYSHGVPTQFIIQLQDFGLIEVVKKEDTEYIPFEELPKVEKIVRLHDDLNINLEGIEVIHQLLDRIAQMQNEIISLKNKLDFYQ</sequence>
<dbReference type="Gene3D" id="1.10.1660.10">
    <property type="match status" value="1"/>
</dbReference>
<evidence type="ECO:0000313" key="1">
    <source>
        <dbReference type="EMBL" id="MBD1261039.1"/>
    </source>
</evidence>
<gene>
    <name evidence="1" type="ORF">HZY62_10605</name>
    <name evidence="2" type="ORF">LX92_02287</name>
</gene>
<evidence type="ECO:0000313" key="4">
    <source>
        <dbReference type="Proteomes" id="UP000651837"/>
    </source>
</evidence>
<reference evidence="2 3" key="1">
    <citation type="submission" date="2018-05" db="EMBL/GenBank/DDBJ databases">
        <title>Genomic Encyclopedia of Archaeal and Bacterial Type Strains, Phase II (KMG-II): from individual species to whole genera.</title>
        <authorList>
            <person name="Goeker M."/>
        </authorList>
    </citation>
    <scope>NUCLEOTIDE SEQUENCE [LARGE SCALE GENOMIC DNA]</scope>
    <source>
        <strain evidence="2 3">DSM 23514</strain>
    </source>
</reference>
<organism evidence="2 3">
    <name type="scientific">Maribacter polysiphoniae</name>
    <dbReference type="NCBI Taxonomy" id="429344"/>
    <lineage>
        <taxon>Bacteria</taxon>
        <taxon>Pseudomonadati</taxon>
        <taxon>Bacteroidota</taxon>
        <taxon>Flavobacteriia</taxon>
        <taxon>Flavobacteriales</taxon>
        <taxon>Flavobacteriaceae</taxon>
        <taxon>Maribacter</taxon>
    </lineage>
</organism>
<dbReference type="EMBL" id="JACWLN010000004">
    <property type="protein sequence ID" value="MBD1261039.1"/>
    <property type="molecule type" value="Genomic_DNA"/>
</dbReference>
<evidence type="ECO:0000313" key="3">
    <source>
        <dbReference type="Proteomes" id="UP000245667"/>
    </source>
</evidence>
<dbReference type="AlphaFoldDB" id="A0A316ELA5"/>
<name>A0A316ELA5_9FLAO</name>
<proteinExistence type="predicted"/>
<dbReference type="Pfam" id="PF13591">
    <property type="entry name" value="MerR_2"/>
    <property type="match status" value="1"/>
</dbReference>
<dbReference type="OrthoDB" id="1494789at2"/>